<dbReference type="PANTHER" id="PTHR11319">
    <property type="entry name" value="G PROTEIN-COUPLED RECEPTOR-RELATED"/>
    <property type="match status" value="1"/>
</dbReference>
<organism evidence="3 4">
    <name type="scientific">Blepharisma stoltei</name>
    <dbReference type="NCBI Taxonomy" id="1481888"/>
    <lineage>
        <taxon>Eukaryota</taxon>
        <taxon>Sar</taxon>
        <taxon>Alveolata</taxon>
        <taxon>Ciliophora</taxon>
        <taxon>Postciliodesmatophora</taxon>
        <taxon>Heterotrichea</taxon>
        <taxon>Heterotrichida</taxon>
        <taxon>Blepharismidae</taxon>
        <taxon>Blepharisma</taxon>
    </lineage>
</organism>
<keyword evidence="2" id="KW-0472">Membrane</keyword>
<keyword evidence="2" id="KW-1133">Transmembrane helix</keyword>
<evidence type="ECO:0000313" key="3">
    <source>
        <dbReference type="EMBL" id="CAG9320644.1"/>
    </source>
</evidence>
<evidence type="ECO:0008006" key="5">
    <source>
        <dbReference type="Google" id="ProtNLM"/>
    </source>
</evidence>
<keyword evidence="4" id="KW-1185">Reference proteome</keyword>
<feature type="transmembrane region" description="Helical" evidence="2">
    <location>
        <begin position="768"/>
        <end position="791"/>
    </location>
</feature>
<feature type="transmembrane region" description="Helical" evidence="2">
    <location>
        <begin position="905"/>
        <end position="926"/>
    </location>
</feature>
<proteinExistence type="predicted"/>
<evidence type="ECO:0000313" key="4">
    <source>
        <dbReference type="Proteomes" id="UP001162131"/>
    </source>
</evidence>
<evidence type="ECO:0000256" key="2">
    <source>
        <dbReference type="SAM" id="Phobius"/>
    </source>
</evidence>
<reference evidence="3" key="1">
    <citation type="submission" date="2021-09" db="EMBL/GenBank/DDBJ databases">
        <authorList>
            <consortium name="AG Swart"/>
            <person name="Singh M."/>
            <person name="Singh A."/>
            <person name="Seah K."/>
            <person name="Emmerich C."/>
        </authorList>
    </citation>
    <scope>NUCLEOTIDE SEQUENCE</scope>
    <source>
        <strain evidence="3">ATCC30299</strain>
    </source>
</reference>
<feature type="region of interest" description="Disordered" evidence="1">
    <location>
        <begin position="1089"/>
        <end position="1115"/>
    </location>
</feature>
<dbReference type="AlphaFoldDB" id="A0AAU9J4A4"/>
<feature type="transmembrane region" description="Helical" evidence="2">
    <location>
        <begin position="932"/>
        <end position="952"/>
    </location>
</feature>
<gene>
    <name evidence="3" type="ORF">BSTOLATCC_MIC27116</name>
</gene>
<protein>
    <recommendedName>
        <fullName evidence="5">Right handed beta helix domain-containing protein</fullName>
    </recommendedName>
</protein>
<name>A0AAU9J4A4_9CILI</name>
<feature type="transmembrane region" description="Helical" evidence="2">
    <location>
        <begin position="670"/>
        <end position="689"/>
    </location>
</feature>
<comment type="caution">
    <text evidence="3">The sequence shown here is derived from an EMBL/GenBank/DDBJ whole genome shotgun (WGS) entry which is preliminary data.</text>
</comment>
<dbReference type="InterPro" id="IPR011050">
    <property type="entry name" value="Pectin_lyase_fold/virulence"/>
</dbReference>
<dbReference type="Proteomes" id="UP001162131">
    <property type="component" value="Unassembled WGS sequence"/>
</dbReference>
<sequence>MNLVVCLKKMSKALKKNPKEEKKKKTIRPFRSPWHLTYSFQGTEFYDSWGNGNSFEVGNGTLNFTDCTFLENKAFSIETESSLFINNCSFTKNYQYSSLIRANGPYSIIKNSYFANNEIDVNSSSLILEIYNSTFYRNIDNGWNDNIITFKHGEDFKIWNSKFIVSVSSIAIYAYGNSTKIQNCYFKVLQPSNFGSISFEGDYLYISNITMIGINNPDPNSFDHPSFIYVYYSQIMDIEDSYFEGYYNAAANLLEIDYINIKRSLFKNGSKSRALEISKYYECYLSDLKFINNTNSDTGGSIKSVNDNNYRYYSQSNIIIVDNCEFDNNQATNFGGAIVLDGCDAIIKNSKFTNNTSDIGGAIVSLCQKNNRTNYLVNNTFYHNKALIGGAVYWEGSYQNTSGNTFIANYAEYGNNTASQPVKLLITKPPYNMLSGSEIIEKKIVCGSDYIISFQAALIDIDNQTVSYGYDDSLAFLNCETNGAKIIGTYKEYPKWGMINFDSFSLSCPPGIEIVLSLSYSGKVYYYFNNSKFYNLPEAKIIIDTRSCEKGEYRDNDRCEFCEIGTFSLNYWDKCETCPNHAFCYGGYQIAPYKGYWHGSNESSTIYPCPNPDACRGGLDWEVNYTSLIGICAEGYRGNKCQPCDFGYSSSGRNKCEKCPSDQDTNAAKIIFIFTAAAISLTCIVYFSLKTAYEPKSTISVYFRILINYLQMITLVARLKLNWPFYIEYWLANQGYPGEVPTHWISLDCYLMDERDPDSYKTIYFKKLITIVALPAILGFAAFIFWSFIAIFQRNWKMMKNELIATICILLFLILPSITDYMFSIFSCTYIYDKLYLVSNLDIKCWNDDHYFYAVTIALPGIIVWSIGIPACVFLFLRKRKFKLHRLDTKLKFGFLYNGYRESTYYWEFIITIRKLMIICLTVFLTTETIEIQTASCASVFAVFYYIQKTYYPFEYENLNKAELGSNFVVLITTWCGLFYTGSGLNIFANIIFFFFILLANAYFVFMWTRTMIIELKLLAIEIFPIFKNYFDADELKIKKNSEMRPVFSLINQDEDSAIEIKLDKRIKNSVDLSILKIKENINIIEEQKDQSNDESSGELSVFGPFACQDVEEGT</sequence>
<dbReference type="SUPFAM" id="SSF51126">
    <property type="entry name" value="Pectin lyase-like"/>
    <property type="match status" value="1"/>
</dbReference>
<feature type="transmembrane region" description="Helical" evidence="2">
    <location>
        <begin position="701"/>
        <end position="721"/>
    </location>
</feature>
<feature type="transmembrane region" description="Helical" evidence="2">
    <location>
        <begin position="964"/>
        <end position="981"/>
    </location>
</feature>
<accession>A0AAU9J4A4</accession>
<dbReference type="EMBL" id="CAJZBQ010000026">
    <property type="protein sequence ID" value="CAG9320644.1"/>
    <property type="molecule type" value="Genomic_DNA"/>
</dbReference>
<feature type="transmembrane region" description="Helical" evidence="2">
    <location>
        <begin position="803"/>
        <end position="832"/>
    </location>
</feature>
<dbReference type="PANTHER" id="PTHR11319:SF35">
    <property type="entry name" value="OUTER MEMBRANE PROTEIN PMPC-RELATED"/>
    <property type="match status" value="1"/>
</dbReference>
<keyword evidence="2" id="KW-0812">Transmembrane</keyword>
<feature type="transmembrane region" description="Helical" evidence="2">
    <location>
        <begin position="987"/>
        <end position="1008"/>
    </location>
</feature>
<evidence type="ECO:0000256" key="1">
    <source>
        <dbReference type="SAM" id="MobiDB-lite"/>
    </source>
</evidence>
<feature type="transmembrane region" description="Helical" evidence="2">
    <location>
        <begin position="852"/>
        <end position="877"/>
    </location>
</feature>